<evidence type="ECO:0000256" key="2">
    <source>
        <dbReference type="ARBA" id="ARBA00007306"/>
    </source>
</evidence>
<dbReference type="Pfam" id="PF24105">
    <property type="entry name" value="Beta-prop_CAF1B_HIR1"/>
    <property type="match status" value="1"/>
</dbReference>
<feature type="repeat" description="WD" evidence="10">
    <location>
        <begin position="125"/>
        <end position="157"/>
    </location>
</feature>
<feature type="domain" description="CAF1B/HIR1 beta-propeller" evidence="14">
    <location>
        <begin position="8"/>
        <end position="360"/>
    </location>
</feature>
<dbReference type="InterPro" id="IPR055410">
    <property type="entry name" value="Beta-prop_CAF1B_HIR1"/>
</dbReference>
<name>A0A4W3J3H0_CALMI</name>
<keyword evidence="6 11" id="KW-0156">Chromatin regulator</keyword>
<accession>A0A4W3J3H0</accession>
<keyword evidence="9 11" id="KW-0539">Nucleus</keyword>
<dbReference type="GO" id="GO:0006351">
    <property type="term" value="P:DNA-templated transcription"/>
    <property type="evidence" value="ECO:0007669"/>
    <property type="project" value="InterPro"/>
</dbReference>
<dbReference type="PANTHER" id="PTHR13831:SF0">
    <property type="entry name" value="PROTEIN HIRA"/>
    <property type="match status" value="1"/>
</dbReference>
<dbReference type="AlphaFoldDB" id="A0A4W3J3H0"/>
<keyword evidence="11" id="KW-0678">Repressor</keyword>
<feature type="repeat" description="WD" evidence="10">
    <location>
        <begin position="168"/>
        <end position="199"/>
    </location>
</feature>
<keyword evidence="8 11" id="KW-0804">Transcription</keyword>
<comment type="similarity">
    <text evidence="2 11">Belongs to the WD repeat HIR1 family.</text>
</comment>
<dbReference type="SMART" id="SM00320">
    <property type="entry name" value="WD40"/>
    <property type="match status" value="6"/>
</dbReference>
<keyword evidence="5 11" id="KW-0677">Repeat</keyword>
<reference evidence="16" key="1">
    <citation type="journal article" date="2006" name="Science">
        <title>Ancient noncoding elements conserved in the human genome.</title>
        <authorList>
            <person name="Venkatesh B."/>
            <person name="Kirkness E.F."/>
            <person name="Loh Y.H."/>
            <person name="Halpern A.L."/>
            <person name="Lee A.P."/>
            <person name="Johnson J."/>
            <person name="Dandona N."/>
            <person name="Viswanathan L.D."/>
            <person name="Tay A."/>
            <person name="Venter J.C."/>
            <person name="Strausberg R.L."/>
            <person name="Brenner S."/>
        </authorList>
    </citation>
    <scope>NUCLEOTIDE SEQUENCE [LARGE SCALE GENOMIC DNA]</scope>
</reference>
<evidence type="ECO:0000256" key="12">
    <source>
        <dbReference type="SAM" id="MobiDB-lite"/>
    </source>
</evidence>
<organism evidence="15 16">
    <name type="scientific">Callorhinchus milii</name>
    <name type="common">Ghost shark</name>
    <dbReference type="NCBI Taxonomy" id="7868"/>
    <lineage>
        <taxon>Eukaryota</taxon>
        <taxon>Metazoa</taxon>
        <taxon>Chordata</taxon>
        <taxon>Craniata</taxon>
        <taxon>Vertebrata</taxon>
        <taxon>Chondrichthyes</taxon>
        <taxon>Holocephali</taxon>
        <taxon>Chimaeriformes</taxon>
        <taxon>Callorhinchidae</taxon>
        <taxon>Callorhinchus</taxon>
    </lineage>
</organism>
<evidence type="ECO:0000259" key="13">
    <source>
        <dbReference type="Pfam" id="PF07569"/>
    </source>
</evidence>
<dbReference type="InterPro" id="IPR015943">
    <property type="entry name" value="WD40/YVTN_repeat-like_dom_sf"/>
</dbReference>
<evidence type="ECO:0000313" key="16">
    <source>
        <dbReference type="Proteomes" id="UP000314986"/>
    </source>
</evidence>
<evidence type="ECO:0000256" key="9">
    <source>
        <dbReference type="ARBA" id="ARBA00023242"/>
    </source>
</evidence>
<reference evidence="16" key="3">
    <citation type="journal article" date="2014" name="Nature">
        <title>Elephant shark genome provides unique insights into gnathostome evolution.</title>
        <authorList>
            <consortium name="International Elephant Shark Genome Sequencing Consortium"/>
            <person name="Venkatesh B."/>
            <person name="Lee A.P."/>
            <person name="Ravi V."/>
            <person name="Maurya A.K."/>
            <person name="Lian M.M."/>
            <person name="Swann J.B."/>
            <person name="Ohta Y."/>
            <person name="Flajnik M.F."/>
            <person name="Sutoh Y."/>
            <person name="Kasahara M."/>
            <person name="Hoon S."/>
            <person name="Gangu V."/>
            <person name="Roy S.W."/>
            <person name="Irimia M."/>
            <person name="Korzh V."/>
            <person name="Kondrychyn I."/>
            <person name="Lim Z.W."/>
            <person name="Tay B.H."/>
            <person name="Tohari S."/>
            <person name="Kong K.W."/>
            <person name="Ho S."/>
            <person name="Lorente-Galdos B."/>
            <person name="Quilez J."/>
            <person name="Marques-Bonet T."/>
            <person name="Raney B.J."/>
            <person name="Ingham P.W."/>
            <person name="Tay A."/>
            <person name="Hillier L.W."/>
            <person name="Minx P."/>
            <person name="Boehm T."/>
            <person name="Wilson R.K."/>
            <person name="Brenner S."/>
            <person name="Warren W.C."/>
        </authorList>
    </citation>
    <scope>NUCLEOTIDE SEQUENCE [LARGE SCALE GENOMIC DNA]</scope>
</reference>
<dbReference type="SUPFAM" id="SSF50978">
    <property type="entry name" value="WD40 repeat-like"/>
    <property type="match status" value="1"/>
</dbReference>
<evidence type="ECO:0000256" key="8">
    <source>
        <dbReference type="ARBA" id="ARBA00023163"/>
    </source>
</evidence>
<reference evidence="16" key="2">
    <citation type="journal article" date="2007" name="PLoS Biol.">
        <title>Survey sequencing and comparative analysis of the elephant shark (Callorhinchus milii) genome.</title>
        <authorList>
            <person name="Venkatesh B."/>
            <person name="Kirkness E.F."/>
            <person name="Loh Y.H."/>
            <person name="Halpern A.L."/>
            <person name="Lee A.P."/>
            <person name="Johnson J."/>
            <person name="Dandona N."/>
            <person name="Viswanathan L.D."/>
            <person name="Tay A."/>
            <person name="Venter J.C."/>
            <person name="Strausberg R.L."/>
            <person name="Brenner S."/>
        </authorList>
    </citation>
    <scope>NUCLEOTIDE SEQUENCE [LARGE SCALE GENOMIC DNA]</scope>
</reference>
<proteinExistence type="inferred from homology"/>
<dbReference type="PROSITE" id="PS50082">
    <property type="entry name" value="WD_REPEATS_2"/>
    <property type="match status" value="2"/>
</dbReference>
<evidence type="ECO:0000256" key="7">
    <source>
        <dbReference type="ARBA" id="ARBA00023015"/>
    </source>
</evidence>
<comment type="function">
    <text evidence="11">Required for replication-independent chromatin assembly and for the periodic repression of histone gene transcription during the cell cycle.</text>
</comment>
<dbReference type="InterPro" id="IPR001680">
    <property type="entry name" value="WD40_rpt"/>
</dbReference>
<dbReference type="InterPro" id="IPR031120">
    <property type="entry name" value="HIR1-like"/>
</dbReference>
<evidence type="ECO:0000256" key="1">
    <source>
        <dbReference type="ARBA" id="ARBA00004123"/>
    </source>
</evidence>
<dbReference type="Pfam" id="PF07569">
    <property type="entry name" value="Hira"/>
    <property type="match status" value="1"/>
</dbReference>
<feature type="domain" description="Protein HIRA-like C-terminal" evidence="13">
    <location>
        <begin position="724"/>
        <end position="922"/>
    </location>
</feature>
<dbReference type="Proteomes" id="UP000314986">
    <property type="component" value="Unassembled WGS sequence"/>
</dbReference>
<reference evidence="15" key="4">
    <citation type="submission" date="2025-08" db="UniProtKB">
        <authorList>
            <consortium name="Ensembl"/>
        </authorList>
    </citation>
    <scope>IDENTIFICATION</scope>
</reference>
<evidence type="ECO:0000256" key="4">
    <source>
        <dbReference type="ARBA" id="ARBA00022574"/>
    </source>
</evidence>
<evidence type="ECO:0000256" key="10">
    <source>
        <dbReference type="PROSITE-ProRule" id="PRU00221"/>
    </source>
</evidence>
<dbReference type="Gene3D" id="2.130.10.10">
    <property type="entry name" value="YVTN repeat-like/Quinoprotein amine dehydrogenase"/>
    <property type="match status" value="2"/>
</dbReference>
<dbReference type="GO" id="GO:0005634">
    <property type="term" value="C:nucleus"/>
    <property type="evidence" value="ECO:0007669"/>
    <property type="project" value="UniProtKB-SubCell"/>
</dbReference>
<dbReference type="PANTHER" id="PTHR13831">
    <property type="entry name" value="MEMBER OF THE HIR1 FAMILY OF WD-REPEAT PROTEINS"/>
    <property type="match status" value="1"/>
</dbReference>
<sequence>MEFSFAGKPIFSVDIHPDGTKFATGGQGEDSGKVVIWNMPPVVREEDEKNENIPKMLCQMDNHLVWDHSSFVEKNQNVNDLSYECKLIRGGKCVIVFDRYIGPSSVFGSSSKLANVEQWRCVSILRSHTGDVMDLSWSPHDAWLSSCSIDNTIVIWNALKFPEIIATLRGHSGLVKGLTWDPVGKYIASQADDRSLKVWRTLDWQLETNITKPFDECAGTTHVLRLSWSPDGHYLVSAHAMNNSGPTAQIIERDGWKTNMDFVGHRKAVTVVKFNPKIFKKKPRNGSSNKPSCPYCCCAVGSKDRSLSVWLTCLKRPLVVIHELFDKSIMDISWTLTGLGMLVCSMDGTVAFLDFSQEELGDPLTEEEKNMIHQKTYGKSLAITTEQQLSTTIIENPEMLKYQQQQKELLEQKNALASRQMAAPKMTNMVNGESFEDIRKNLLKKQIETRTADGRRRITPFCIAQLDTGDFSTAFFNSVPITGALPGSGLPSQISQSQTTSDSNAPPLHTVLSFIFRSAAISVSSAVPTNTPLLTSPSRIEPMKALDSRFTERSKSTPGTTPISAVNLPFSRSKEQGPSKDLKLKEVQESSSDSEEKIPASKISALSKRKSETEGEVVEKKKKGRPRKESKQTLTCVNEELRASVQSTNSPSCFQVSSDPAMYIEVENELSAVAGCKLSRLKCMREGKEWDTLLTSRILTAAGSCDLVSVACEERTLSVFSASGRRLLPAILLGSPISTLHCASHFVMALMATATLSVWDAKKLTVLVKDESLITILSGNDITITQSLLTHHGVPVVTLSNGKSYCFNTSLCTWNLISDKQDSLVQCADYRSCLTSQEAMLCSGPLATVQGCGINAGRQAARLSSMPHAFQQGTTLAYLENQVAAAMTLKSSQEYRHWLLIYTRYLVNEGFEARLRELCKDLLGPVHNSFSSQWESTVLGLRKRELLKEMLPVIGQNLRFQRLFTEYQDQLDLLRDK</sequence>
<dbReference type="FunFam" id="2.130.10.10:FF:000075">
    <property type="entry name" value="Protein HIRA"/>
    <property type="match status" value="1"/>
</dbReference>
<reference evidence="15" key="5">
    <citation type="submission" date="2025-09" db="UniProtKB">
        <authorList>
            <consortium name="Ensembl"/>
        </authorList>
    </citation>
    <scope>IDENTIFICATION</scope>
</reference>
<keyword evidence="4 10" id="KW-0853">WD repeat</keyword>
<dbReference type="GO" id="GO:0031491">
    <property type="term" value="F:nucleosome binding"/>
    <property type="evidence" value="ECO:0007669"/>
    <property type="project" value="TreeGrafter"/>
</dbReference>
<dbReference type="GO" id="GO:0006338">
    <property type="term" value="P:chromatin remodeling"/>
    <property type="evidence" value="ECO:0007669"/>
    <property type="project" value="InterPro"/>
</dbReference>
<dbReference type="GO" id="GO:0000785">
    <property type="term" value="C:chromatin"/>
    <property type="evidence" value="ECO:0007669"/>
    <property type="project" value="TreeGrafter"/>
</dbReference>
<gene>
    <name evidence="15" type="primary">LOC103188581</name>
</gene>
<evidence type="ECO:0000256" key="3">
    <source>
        <dbReference type="ARBA" id="ARBA00021597"/>
    </source>
</evidence>
<keyword evidence="7 11" id="KW-0805">Transcription regulation</keyword>
<dbReference type="InterPro" id="IPR036322">
    <property type="entry name" value="WD40_repeat_dom_sf"/>
</dbReference>
<evidence type="ECO:0000256" key="11">
    <source>
        <dbReference type="RuleBase" id="RU364014"/>
    </source>
</evidence>
<dbReference type="Ensembl" id="ENSCMIT00000033227.1">
    <property type="protein sequence ID" value="ENSCMIP00000032723.1"/>
    <property type="gene ID" value="ENSCMIG00000013976.1"/>
</dbReference>
<evidence type="ECO:0000256" key="6">
    <source>
        <dbReference type="ARBA" id="ARBA00022853"/>
    </source>
</evidence>
<feature type="compositionally biased region" description="Basic and acidic residues" evidence="12">
    <location>
        <begin position="572"/>
        <end position="599"/>
    </location>
</feature>
<dbReference type="InterPro" id="IPR011494">
    <property type="entry name" value="HIRA-like_C"/>
</dbReference>
<dbReference type="GO" id="GO:0006355">
    <property type="term" value="P:regulation of DNA-templated transcription"/>
    <property type="evidence" value="ECO:0007669"/>
    <property type="project" value="InterPro"/>
</dbReference>
<protein>
    <recommendedName>
        <fullName evidence="3 11">Protein HIRA</fullName>
    </recommendedName>
</protein>
<evidence type="ECO:0000256" key="5">
    <source>
        <dbReference type="ARBA" id="ARBA00022737"/>
    </source>
</evidence>
<feature type="compositionally biased region" description="Basic and acidic residues" evidence="12">
    <location>
        <begin position="609"/>
        <end position="619"/>
    </location>
</feature>
<dbReference type="PROSITE" id="PS50294">
    <property type="entry name" value="WD_REPEATS_REGION"/>
    <property type="match status" value="2"/>
</dbReference>
<evidence type="ECO:0000259" key="14">
    <source>
        <dbReference type="Pfam" id="PF24105"/>
    </source>
</evidence>
<feature type="region of interest" description="Disordered" evidence="12">
    <location>
        <begin position="548"/>
        <end position="633"/>
    </location>
</feature>
<dbReference type="GO" id="GO:0000417">
    <property type="term" value="C:HIR complex"/>
    <property type="evidence" value="ECO:0007669"/>
    <property type="project" value="TreeGrafter"/>
</dbReference>
<evidence type="ECO:0000313" key="15">
    <source>
        <dbReference type="Ensembl" id="ENSCMIP00000032723.1"/>
    </source>
</evidence>
<comment type="subcellular location">
    <subcellularLocation>
        <location evidence="1 11">Nucleus</location>
    </subcellularLocation>
</comment>
<keyword evidence="16" id="KW-1185">Reference proteome</keyword>
<dbReference type="GeneTree" id="ENSGT00550000074919"/>